<evidence type="ECO:0000256" key="3">
    <source>
        <dbReference type="ARBA" id="ARBA00022989"/>
    </source>
</evidence>
<evidence type="ECO:0000259" key="8">
    <source>
        <dbReference type="Pfam" id="PF13886"/>
    </source>
</evidence>
<accession>A0A9P3LEB9</accession>
<keyword evidence="10" id="KW-1185">Reference proteome</keyword>
<keyword evidence="3 6" id="KW-1133">Transmembrane helix</keyword>
<protein>
    <recommendedName>
        <fullName evidence="8">TM7S3/TM198-like domain-containing protein</fullName>
    </recommendedName>
</protein>
<feature type="transmembrane region" description="Helical" evidence="6">
    <location>
        <begin position="101"/>
        <end position="121"/>
    </location>
</feature>
<evidence type="ECO:0000256" key="7">
    <source>
        <dbReference type="SAM" id="SignalP"/>
    </source>
</evidence>
<keyword evidence="4 6" id="KW-0472">Membrane</keyword>
<feature type="transmembrane region" description="Helical" evidence="6">
    <location>
        <begin position="265"/>
        <end position="285"/>
    </location>
</feature>
<name>A0A9P3LEB9_9APHY</name>
<dbReference type="EMBL" id="BPQB01000021">
    <property type="protein sequence ID" value="GJE91348.1"/>
    <property type="molecule type" value="Genomic_DNA"/>
</dbReference>
<comment type="subcellular location">
    <subcellularLocation>
        <location evidence="1">Membrane</location>
        <topology evidence="1">Multi-pass membrane protein</topology>
    </subcellularLocation>
</comment>
<gene>
    <name evidence="9" type="ORF">PsYK624_074970</name>
</gene>
<evidence type="ECO:0000256" key="1">
    <source>
        <dbReference type="ARBA" id="ARBA00004141"/>
    </source>
</evidence>
<comment type="caution">
    <text evidence="9">The sequence shown here is derived from an EMBL/GenBank/DDBJ whole genome shotgun (WGS) entry which is preliminary data.</text>
</comment>
<dbReference type="AlphaFoldDB" id="A0A9P3LEB9"/>
<organism evidence="9 10">
    <name type="scientific">Phanerochaete sordida</name>
    <dbReference type="NCBI Taxonomy" id="48140"/>
    <lineage>
        <taxon>Eukaryota</taxon>
        <taxon>Fungi</taxon>
        <taxon>Dikarya</taxon>
        <taxon>Basidiomycota</taxon>
        <taxon>Agaricomycotina</taxon>
        <taxon>Agaricomycetes</taxon>
        <taxon>Polyporales</taxon>
        <taxon>Phanerochaetaceae</taxon>
        <taxon>Phanerochaete</taxon>
    </lineage>
</organism>
<dbReference type="Proteomes" id="UP000703269">
    <property type="component" value="Unassembled WGS sequence"/>
</dbReference>
<keyword evidence="7" id="KW-0732">Signal</keyword>
<feature type="transmembrane region" description="Helical" evidence="6">
    <location>
        <begin position="208"/>
        <end position="228"/>
    </location>
</feature>
<keyword evidence="2 6" id="KW-0812">Transmembrane</keyword>
<feature type="region of interest" description="Disordered" evidence="5">
    <location>
        <begin position="296"/>
        <end position="361"/>
    </location>
</feature>
<evidence type="ECO:0000256" key="6">
    <source>
        <dbReference type="SAM" id="Phobius"/>
    </source>
</evidence>
<reference evidence="9 10" key="1">
    <citation type="submission" date="2021-08" db="EMBL/GenBank/DDBJ databases">
        <title>Draft Genome Sequence of Phanerochaete sordida strain YK-624.</title>
        <authorList>
            <person name="Mori T."/>
            <person name="Dohra H."/>
            <person name="Suzuki T."/>
            <person name="Kawagishi H."/>
            <person name="Hirai H."/>
        </authorList>
    </citation>
    <scope>NUCLEOTIDE SEQUENCE [LARGE SCALE GENOMIC DNA]</scope>
    <source>
        <strain evidence="9 10">YK-624</strain>
    </source>
</reference>
<dbReference type="GO" id="GO:0016020">
    <property type="term" value="C:membrane"/>
    <property type="evidence" value="ECO:0007669"/>
    <property type="project" value="UniProtKB-SubCell"/>
</dbReference>
<evidence type="ECO:0000256" key="2">
    <source>
        <dbReference type="ARBA" id="ARBA00022692"/>
    </source>
</evidence>
<evidence type="ECO:0000313" key="10">
    <source>
        <dbReference type="Proteomes" id="UP000703269"/>
    </source>
</evidence>
<evidence type="ECO:0000256" key="4">
    <source>
        <dbReference type="ARBA" id="ARBA00023136"/>
    </source>
</evidence>
<evidence type="ECO:0000313" key="9">
    <source>
        <dbReference type="EMBL" id="GJE91348.1"/>
    </source>
</evidence>
<feature type="signal peptide" evidence="7">
    <location>
        <begin position="1"/>
        <end position="25"/>
    </location>
</feature>
<sequence>MLPRSPSCTRALALCLLLAASAAHASPVLARRGPVITYDDTGHIVNITDPTTQQQIAQGAATDGAGAGFGVPAVVWLAWAFAVGVPLALAGFRLGRLTTGAALGCAATLAIWASFVNAVGADGISDLWLMILPLAAFGCAFVLGLFEFGRIAGLAVLGVLGGMSVGVRIVLFRAGLLVPHPYWANWVVTMVLAAVMLLLVIAKQRAGVTLSAAAVGTFLIALGADLVANKQAGMSMGLRYFFDRNSAHILWLQTRGWHPPVTTEVIMAVSLAATPLLAYAQHRLFKQPFKRPRRDSLASRLSVDDDDTTIADAPEPEKQALAKNVEPSEEASTPPTPAPDEPGSPKEDTPFRAKLGSLKRS</sequence>
<dbReference type="InterPro" id="IPR025256">
    <property type="entry name" value="TM7S3/TM198-like_dom"/>
</dbReference>
<dbReference type="OrthoDB" id="3359595at2759"/>
<dbReference type="Pfam" id="PF13886">
    <property type="entry name" value="TM7S3_TM198"/>
    <property type="match status" value="1"/>
</dbReference>
<feature type="transmembrane region" description="Helical" evidence="6">
    <location>
        <begin position="127"/>
        <end position="146"/>
    </location>
</feature>
<proteinExistence type="predicted"/>
<feature type="domain" description="TM7S3/TM198-like" evidence="8">
    <location>
        <begin position="78"/>
        <end position="278"/>
    </location>
</feature>
<evidence type="ECO:0000256" key="5">
    <source>
        <dbReference type="SAM" id="MobiDB-lite"/>
    </source>
</evidence>
<feature type="chain" id="PRO_5040512172" description="TM7S3/TM198-like domain-containing protein" evidence="7">
    <location>
        <begin position="26"/>
        <end position="361"/>
    </location>
</feature>
<feature type="transmembrane region" description="Helical" evidence="6">
    <location>
        <begin position="183"/>
        <end position="201"/>
    </location>
</feature>
<feature type="transmembrane region" description="Helical" evidence="6">
    <location>
        <begin position="73"/>
        <end position="94"/>
    </location>
</feature>
<feature type="transmembrane region" description="Helical" evidence="6">
    <location>
        <begin position="151"/>
        <end position="171"/>
    </location>
</feature>